<proteinExistence type="inferred from homology"/>
<comment type="similarity">
    <text evidence="1">Belongs to the GILT family.</text>
</comment>
<evidence type="ECO:0000256" key="1">
    <source>
        <dbReference type="ARBA" id="ARBA00005679"/>
    </source>
</evidence>
<keyword evidence="4" id="KW-1185">Reference proteome</keyword>
<evidence type="ECO:0000313" key="3">
    <source>
        <dbReference type="EMBL" id="KAF7998447.1"/>
    </source>
</evidence>
<dbReference type="OrthoDB" id="958254at2759"/>
<keyword evidence="2" id="KW-0325">Glycoprotein</keyword>
<evidence type="ECO:0000256" key="2">
    <source>
        <dbReference type="ARBA" id="ARBA00023180"/>
    </source>
</evidence>
<dbReference type="Proteomes" id="UP000639338">
    <property type="component" value="Unassembled WGS sequence"/>
</dbReference>
<dbReference type="GO" id="GO:0016671">
    <property type="term" value="F:oxidoreductase activity, acting on a sulfur group of donors, disulfide as acceptor"/>
    <property type="evidence" value="ECO:0007669"/>
    <property type="project" value="InterPro"/>
</dbReference>
<reference evidence="3 4" key="1">
    <citation type="submission" date="2020-08" db="EMBL/GenBank/DDBJ databases">
        <title>Aphidius gifuensis genome sequencing and assembly.</title>
        <authorList>
            <person name="Du Z."/>
        </authorList>
    </citation>
    <scope>NUCLEOTIDE SEQUENCE [LARGE SCALE GENOMIC DNA]</scope>
    <source>
        <strain evidence="3">YNYX2018</strain>
        <tissue evidence="3">Adults</tissue>
    </source>
</reference>
<protein>
    <submittedName>
        <fullName evidence="3">Uncharacterized protein</fullName>
    </submittedName>
</protein>
<accession>A0A835CWE8</accession>
<name>A0A835CWE8_APHGI</name>
<evidence type="ECO:0000313" key="4">
    <source>
        <dbReference type="Proteomes" id="UP000639338"/>
    </source>
</evidence>
<dbReference type="PANTHER" id="PTHR13234:SF71">
    <property type="entry name" value="GAMMA-INTERFERON-INDUCIBLE LYSOSOMAL THIOL REDUCTASE-LIKE PROTEIN"/>
    <property type="match status" value="1"/>
</dbReference>
<organism evidence="3 4">
    <name type="scientific">Aphidius gifuensis</name>
    <name type="common">Parasitoid wasp</name>
    <dbReference type="NCBI Taxonomy" id="684658"/>
    <lineage>
        <taxon>Eukaryota</taxon>
        <taxon>Metazoa</taxon>
        <taxon>Ecdysozoa</taxon>
        <taxon>Arthropoda</taxon>
        <taxon>Hexapoda</taxon>
        <taxon>Insecta</taxon>
        <taxon>Pterygota</taxon>
        <taxon>Neoptera</taxon>
        <taxon>Endopterygota</taxon>
        <taxon>Hymenoptera</taxon>
        <taxon>Apocrita</taxon>
        <taxon>Ichneumonoidea</taxon>
        <taxon>Braconidae</taxon>
        <taxon>Aphidiinae</taxon>
        <taxon>Aphidius</taxon>
    </lineage>
</organism>
<dbReference type="PANTHER" id="PTHR13234">
    <property type="entry name" value="GAMMA-INTERFERON INDUCIBLE LYSOSOMAL THIOL REDUCTASE GILT"/>
    <property type="match status" value="1"/>
</dbReference>
<dbReference type="AlphaFoldDB" id="A0A835CWE8"/>
<gene>
    <name evidence="3" type="ORF">HCN44_009969</name>
</gene>
<sequence>MSVCNVVCIWIYVKHWNSDGQTPPPRRRLGPNSLKEEYQRVVIGVYYEALCPDSKNFIIRQLLPTYKKLKDQVIIQLIPYGKAKTENTSDGPEFDCQHGPTECEANMIHSCAIEVLRDQNLVLKYIFMIFINNCGLDQYH</sequence>
<dbReference type="Pfam" id="PF03227">
    <property type="entry name" value="GILT"/>
    <property type="match status" value="1"/>
</dbReference>
<comment type="caution">
    <text evidence="3">The sequence shown here is derived from an EMBL/GenBank/DDBJ whole genome shotgun (WGS) entry which is preliminary data.</text>
</comment>
<dbReference type="EMBL" id="JACMRX010000001">
    <property type="protein sequence ID" value="KAF7998447.1"/>
    <property type="molecule type" value="Genomic_DNA"/>
</dbReference>
<dbReference type="InterPro" id="IPR004911">
    <property type="entry name" value="Interferon-induced_GILT"/>
</dbReference>